<name>A0ABP3L391_9ACTN</name>
<feature type="compositionally biased region" description="Acidic residues" evidence="1">
    <location>
        <begin position="1"/>
        <end position="12"/>
    </location>
</feature>
<gene>
    <name evidence="2" type="ORF">GCM10009544_61210</name>
</gene>
<feature type="region of interest" description="Disordered" evidence="1">
    <location>
        <begin position="1"/>
        <end position="90"/>
    </location>
</feature>
<accession>A0ABP3L391</accession>
<proteinExistence type="predicted"/>
<dbReference type="EMBL" id="BAAAHB010000127">
    <property type="protein sequence ID" value="GAA0492368.1"/>
    <property type="molecule type" value="Genomic_DNA"/>
</dbReference>
<feature type="compositionally biased region" description="Polar residues" evidence="1">
    <location>
        <begin position="33"/>
        <end position="48"/>
    </location>
</feature>
<evidence type="ECO:0000313" key="2">
    <source>
        <dbReference type="EMBL" id="GAA0492368.1"/>
    </source>
</evidence>
<organism evidence="2 3">
    <name type="scientific">Streptomyces stramineus</name>
    <dbReference type="NCBI Taxonomy" id="173861"/>
    <lineage>
        <taxon>Bacteria</taxon>
        <taxon>Bacillati</taxon>
        <taxon>Actinomycetota</taxon>
        <taxon>Actinomycetes</taxon>
        <taxon>Kitasatosporales</taxon>
        <taxon>Streptomycetaceae</taxon>
        <taxon>Streptomyces</taxon>
    </lineage>
</organism>
<dbReference type="Proteomes" id="UP001499895">
    <property type="component" value="Unassembled WGS sequence"/>
</dbReference>
<reference evidence="3" key="1">
    <citation type="journal article" date="2019" name="Int. J. Syst. Evol. Microbiol.">
        <title>The Global Catalogue of Microorganisms (GCM) 10K type strain sequencing project: providing services to taxonomists for standard genome sequencing and annotation.</title>
        <authorList>
            <consortium name="The Broad Institute Genomics Platform"/>
            <consortium name="The Broad Institute Genome Sequencing Center for Infectious Disease"/>
            <person name="Wu L."/>
            <person name="Ma J."/>
        </authorList>
    </citation>
    <scope>NUCLEOTIDE SEQUENCE [LARGE SCALE GENOMIC DNA]</scope>
    <source>
        <strain evidence="3">JCM 10649</strain>
    </source>
</reference>
<keyword evidence="3" id="KW-1185">Reference proteome</keyword>
<comment type="caution">
    <text evidence="2">The sequence shown here is derived from an EMBL/GenBank/DDBJ whole genome shotgun (WGS) entry which is preliminary data.</text>
</comment>
<evidence type="ECO:0000313" key="3">
    <source>
        <dbReference type="Proteomes" id="UP001499895"/>
    </source>
</evidence>
<evidence type="ECO:0000256" key="1">
    <source>
        <dbReference type="SAM" id="MobiDB-lite"/>
    </source>
</evidence>
<protein>
    <submittedName>
        <fullName evidence="2">Uncharacterized protein</fullName>
    </submittedName>
</protein>
<feature type="compositionally biased region" description="Basic and acidic residues" evidence="1">
    <location>
        <begin position="69"/>
        <end position="79"/>
    </location>
</feature>
<sequence length="90" mass="9295">MGFTAADEEVGGDEGAQTENGQHPKGQGDVHSASGTSYGNCQQLSVSSLPEALRGGGPQVASAPITVQEDPREGKEKPKIPVQMPYACRA</sequence>